<feature type="region of interest" description="Disordered" evidence="1">
    <location>
        <begin position="49"/>
        <end position="75"/>
    </location>
</feature>
<keyword evidence="3" id="KW-1185">Reference proteome</keyword>
<organism evidence="2 3">
    <name type="scientific">Fusarium albosuccineum</name>
    <dbReference type="NCBI Taxonomy" id="1237068"/>
    <lineage>
        <taxon>Eukaryota</taxon>
        <taxon>Fungi</taxon>
        <taxon>Dikarya</taxon>
        <taxon>Ascomycota</taxon>
        <taxon>Pezizomycotina</taxon>
        <taxon>Sordariomycetes</taxon>
        <taxon>Hypocreomycetidae</taxon>
        <taxon>Hypocreales</taxon>
        <taxon>Nectriaceae</taxon>
        <taxon>Fusarium</taxon>
        <taxon>Fusarium decemcellulare species complex</taxon>
    </lineage>
</organism>
<feature type="compositionally biased region" description="Low complexity" evidence="1">
    <location>
        <begin position="363"/>
        <end position="374"/>
    </location>
</feature>
<dbReference type="EMBL" id="JAADYS010002922">
    <property type="protein sequence ID" value="KAF4452941.1"/>
    <property type="molecule type" value="Genomic_DNA"/>
</dbReference>
<feature type="region of interest" description="Disordered" evidence="1">
    <location>
        <begin position="269"/>
        <end position="394"/>
    </location>
</feature>
<evidence type="ECO:0000313" key="3">
    <source>
        <dbReference type="Proteomes" id="UP000554235"/>
    </source>
</evidence>
<protein>
    <submittedName>
        <fullName evidence="2">Uncharacterized protein</fullName>
    </submittedName>
</protein>
<proteinExistence type="predicted"/>
<dbReference type="OrthoDB" id="5068270at2759"/>
<reference evidence="2 3" key="1">
    <citation type="submission" date="2020-01" db="EMBL/GenBank/DDBJ databases">
        <title>Identification and distribution of gene clusters putatively required for synthesis of sphingolipid metabolism inhibitors in phylogenetically diverse species of the filamentous fungus Fusarium.</title>
        <authorList>
            <person name="Kim H.-S."/>
            <person name="Busman M."/>
            <person name="Brown D.W."/>
            <person name="Divon H."/>
            <person name="Uhlig S."/>
            <person name="Proctor R.H."/>
        </authorList>
    </citation>
    <scope>NUCLEOTIDE SEQUENCE [LARGE SCALE GENOMIC DNA]</scope>
    <source>
        <strain evidence="2 3">NRRL 20459</strain>
    </source>
</reference>
<feature type="compositionally biased region" description="Polar residues" evidence="1">
    <location>
        <begin position="322"/>
        <end position="336"/>
    </location>
</feature>
<accession>A0A8H4P1V7</accession>
<comment type="caution">
    <text evidence="2">The sequence shown here is derived from an EMBL/GenBank/DDBJ whole genome shotgun (WGS) entry which is preliminary data.</text>
</comment>
<feature type="compositionally biased region" description="Polar residues" evidence="1">
    <location>
        <begin position="294"/>
        <end position="314"/>
    </location>
</feature>
<evidence type="ECO:0000256" key="1">
    <source>
        <dbReference type="SAM" id="MobiDB-lite"/>
    </source>
</evidence>
<feature type="compositionally biased region" description="Polar residues" evidence="1">
    <location>
        <begin position="49"/>
        <end position="69"/>
    </location>
</feature>
<sequence length="394" mass="43651">MDPPGYPGLEPEVQATVRRQRPFPATAWVPVEEEIRPMHAEVRIGLGLTSSTPQPQQVVVPSRGCSNRDGNGHRREKFRSVGDVVMEGDSEDEEFNLPNGVSYPCLQRSPGVANRPATQLLNDTTLSQVAEDQHKLAKIKRVWDRFSHTWDEETKATIVSHLVDIVTWPTNETQPSGHKLWKMTIENQRPVPPPQWAHFAIWLEPMQDEVEAIQHAAPARVMPWVITNDPVTQRIQRLPAGRMSYNGVLRYRKAQKCVGATPYIKKHDEAVTQPAAESEPQDSSRLGLKGVHGQTINGTPTTLPRQNSLGSSSPAARPQTPTPSKNSPLSRASSSGDGAFSRFMETKKRSAMSANTRRKHSVVEVASSHASPSHSPQPPQHLADPFVEPPREPT</sequence>
<dbReference type="AlphaFoldDB" id="A0A8H4P1V7"/>
<name>A0A8H4P1V7_9HYPO</name>
<gene>
    <name evidence="2" type="ORF">FALBO_16079</name>
</gene>
<dbReference type="Proteomes" id="UP000554235">
    <property type="component" value="Unassembled WGS sequence"/>
</dbReference>
<evidence type="ECO:0000313" key="2">
    <source>
        <dbReference type="EMBL" id="KAF4452941.1"/>
    </source>
</evidence>